<dbReference type="SUPFAM" id="SSF52833">
    <property type="entry name" value="Thioredoxin-like"/>
    <property type="match status" value="1"/>
</dbReference>
<reference evidence="4" key="1">
    <citation type="submission" date="2015-01" db="EMBL/GenBank/DDBJ databases">
        <title>Draft genome sequence of Rhodococcus pyridinivorans strain KG-16, a hydrocarbon-degrading bacterium.</title>
        <authorList>
            <person name="Aggarwal R.K."/>
            <person name="Dawar C."/>
        </authorList>
    </citation>
    <scope>NUCLEOTIDE SEQUENCE [LARGE SCALE GENOMIC DNA]</scope>
    <source>
        <strain evidence="4">KG-16</strain>
    </source>
</reference>
<dbReference type="PROSITE" id="PS51354">
    <property type="entry name" value="GLUTAREDOXIN_2"/>
    <property type="match status" value="1"/>
</dbReference>
<name>A0A0V9UHG2_9NOCA</name>
<gene>
    <name evidence="3" type="ORF">Z045_18450</name>
</gene>
<dbReference type="Pfam" id="PF00462">
    <property type="entry name" value="Glutaredoxin"/>
    <property type="match status" value="1"/>
</dbReference>
<feature type="domain" description="Glutaredoxin" evidence="2">
    <location>
        <begin position="67"/>
        <end position="124"/>
    </location>
</feature>
<dbReference type="AlphaFoldDB" id="A0A0V9UHG2"/>
<dbReference type="InterPro" id="IPR002109">
    <property type="entry name" value="Glutaredoxin"/>
</dbReference>
<sequence length="139" mass="15500">MWRTWVLSAAMVAVAAVVLLTGAFDVTSVVTAVLLLLLAWVTSPLFFPHHVDDAIARRDAAARGVPVVYWRPGCTFCIRLRATLRTRARRAIWVNIWRDPAATARVREVNGGNETVPTVFVGDVSHTNPDPRWLRDELV</sequence>
<dbReference type="Gene3D" id="3.40.30.10">
    <property type="entry name" value="Glutaredoxin"/>
    <property type="match status" value="1"/>
</dbReference>
<keyword evidence="1" id="KW-1133">Transmembrane helix</keyword>
<evidence type="ECO:0000259" key="2">
    <source>
        <dbReference type="Pfam" id="PF00462"/>
    </source>
</evidence>
<keyword evidence="1" id="KW-0472">Membrane</keyword>
<comment type="caution">
    <text evidence="3">The sequence shown here is derived from an EMBL/GenBank/DDBJ whole genome shotgun (WGS) entry which is preliminary data.</text>
</comment>
<dbReference type="Proteomes" id="UP000053060">
    <property type="component" value="Unassembled WGS sequence"/>
</dbReference>
<evidence type="ECO:0000256" key="1">
    <source>
        <dbReference type="SAM" id="Phobius"/>
    </source>
</evidence>
<protein>
    <submittedName>
        <fullName evidence="3">Membrane protein</fullName>
    </submittedName>
</protein>
<dbReference type="InterPro" id="IPR036249">
    <property type="entry name" value="Thioredoxin-like_sf"/>
</dbReference>
<keyword evidence="1" id="KW-0812">Transmembrane</keyword>
<accession>A0A0V9UHG2</accession>
<organism evidence="3 4">
    <name type="scientific">Rhodococcus pyridinivorans KG-16</name>
    <dbReference type="NCBI Taxonomy" id="1441730"/>
    <lineage>
        <taxon>Bacteria</taxon>
        <taxon>Bacillati</taxon>
        <taxon>Actinomycetota</taxon>
        <taxon>Actinomycetes</taxon>
        <taxon>Mycobacteriales</taxon>
        <taxon>Nocardiaceae</taxon>
        <taxon>Rhodococcus</taxon>
    </lineage>
</organism>
<dbReference type="RefSeq" id="WP_060653128.1">
    <property type="nucleotide sequence ID" value="NZ_AZXY01000009.1"/>
</dbReference>
<dbReference type="EMBL" id="AZXY01000009">
    <property type="protein sequence ID" value="KSZ57448.1"/>
    <property type="molecule type" value="Genomic_DNA"/>
</dbReference>
<evidence type="ECO:0000313" key="3">
    <source>
        <dbReference type="EMBL" id="KSZ57448.1"/>
    </source>
</evidence>
<evidence type="ECO:0000313" key="4">
    <source>
        <dbReference type="Proteomes" id="UP000053060"/>
    </source>
</evidence>
<reference evidence="3 4" key="2">
    <citation type="journal article" date="2016" name="Genome Announc.">
        <title>Draft Genome Sequence of a Versatile Hydrocarbon-Degrading Bacterium, Rhodococcus pyridinivorans Strain KG-16, Collected from Oil Fields in India.</title>
        <authorList>
            <person name="Aggarwal R.K."/>
            <person name="Dawar C."/>
            <person name="Phanindranath R."/>
            <person name="Mutnuri L."/>
            <person name="Dayal A.M."/>
        </authorList>
    </citation>
    <scope>NUCLEOTIDE SEQUENCE [LARGE SCALE GENOMIC DNA]</scope>
    <source>
        <strain evidence="3 4">KG-16</strain>
    </source>
</reference>
<dbReference type="PATRIC" id="fig|1441730.3.peg.3850"/>
<proteinExistence type="predicted"/>
<feature type="transmembrane region" description="Helical" evidence="1">
    <location>
        <begin position="26"/>
        <end position="47"/>
    </location>
</feature>